<proteinExistence type="predicted"/>
<comment type="caution">
    <text evidence="2">The sequence shown here is derived from an EMBL/GenBank/DDBJ whole genome shotgun (WGS) entry which is preliminary data.</text>
</comment>
<keyword evidence="3" id="KW-1185">Reference proteome</keyword>
<evidence type="ECO:0000256" key="1">
    <source>
        <dbReference type="SAM" id="MobiDB-lite"/>
    </source>
</evidence>
<sequence>VTGCRRLSGGGGNETARAATCKEQQTHAN</sequence>
<evidence type="ECO:0000313" key="3">
    <source>
        <dbReference type="Proteomes" id="UP000265520"/>
    </source>
</evidence>
<accession>A0A392VBW0</accession>
<reference evidence="2 3" key="1">
    <citation type="journal article" date="2018" name="Front. Plant Sci.">
        <title>Red Clover (Trifolium pratense) and Zigzag Clover (T. medium) - A Picture of Genomic Similarities and Differences.</title>
        <authorList>
            <person name="Dluhosova J."/>
            <person name="Istvanek J."/>
            <person name="Nedelnik J."/>
            <person name="Repkova J."/>
        </authorList>
    </citation>
    <scope>NUCLEOTIDE SEQUENCE [LARGE SCALE GENOMIC DNA]</scope>
    <source>
        <strain evidence="3">cv. 10/8</strain>
        <tissue evidence="2">Leaf</tissue>
    </source>
</reference>
<dbReference type="AlphaFoldDB" id="A0A392VBW0"/>
<dbReference type="EMBL" id="LXQA011079545">
    <property type="protein sequence ID" value="MCI83960.1"/>
    <property type="molecule type" value="Genomic_DNA"/>
</dbReference>
<protein>
    <submittedName>
        <fullName evidence="2">Uncharacterized protein</fullName>
    </submittedName>
</protein>
<dbReference type="Proteomes" id="UP000265520">
    <property type="component" value="Unassembled WGS sequence"/>
</dbReference>
<feature type="non-terminal residue" evidence="2">
    <location>
        <position position="1"/>
    </location>
</feature>
<evidence type="ECO:0000313" key="2">
    <source>
        <dbReference type="EMBL" id="MCI83960.1"/>
    </source>
</evidence>
<name>A0A392VBW0_9FABA</name>
<feature type="region of interest" description="Disordered" evidence="1">
    <location>
        <begin position="1"/>
        <end position="29"/>
    </location>
</feature>
<organism evidence="2 3">
    <name type="scientific">Trifolium medium</name>
    <dbReference type="NCBI Taxonomy" id="97028"/>
    <lineage>
        <taxon>Eukaryota</taxon>
        <taxon>Viridiplantae</taxon>
        <taxon>Streptophyta</taxon>
        <taxon>Embryophyta</taxon>
        <taxon>Tracheophyta</taxon>
        <taxon>Spermatophyta</taxon>
        <taxon>Magnoliopsida</taxon>
        <taxon>eudicotyledons</taxon>
        <taxon>Gunneridae</taxon>
        <taxon>Pentapetalae</taxon>
        <taxon>rosids</taxon>
        <taxon>fabids</taxon>
        <taxon>Fabales</taxon>
        <taxon>Fabaceae</taxon>
        <taxon>Papilionoideae</taxon>
        <taxon>50 kb inversion clade</taxon>
        <taxon>NPAAA clade</taxon>
        <taxon>Hologalegina</taxon>
        <taxon>IRL clade</taxon>
        <taxon>Trifolieae</taxon>
        <taxon>Trifolium</taxon>
    </lineage>
</organism>